<protein>
    <recommendedName>
        <fullName evidence="4">Prepilin-type N-terminal cleavage/methylation domain-containing protein</fullName>
    </recommendedName>
</protein>
<keyword evidence="2" id="KW-0812">Transmembrane</keyword>
<evidence type="ECO:0000256" key="1">
    <source>
        <dbReference type="ARBA" id="ARBA00022481"/>
    </source>
</evidence>
<sequence>MPTRRAGFTLIELLVVIAIIALLIGILLPALGKARTAARSAISLSNMRSMSQLMFTYTNDNNDEWLNPFDKDTTPWNGVQLPEWPGQFWSYRNNQRATEVWGTQFASLLMHYAESNNGSMFSEVQFHPSDTTALQRTRDQLSSNEGVDHFIADGSYWYPPTFWLASERYKDDSLIAVTKDHLRRNRIANVTLPASKVLMFERFDFTQSKRLDASGGSVNEHPQFNNPVSRTRFVSADGSAGRVDISDLVELSNSNIERVARAFTPSGLWDPPFTLFRHWGMNKDPFENGQRDTIAHPAWFWATRDGLKGRDIYTR</sequence>
<keyword evidence="2" id="KW-0472">Membrane</keyword>
<dbReference type="InterPro" id="IPR000983">
    <property type="entry name" value="Bac_GSPG_pilin"/>
</dbReference>
<dbReference type="PROSITE" id="PS00409">
    <property type="entry name" value="PROKAR_NTER_METHYL"/>
    <property type="match status" value="1"/>
</dbReference>
<dbReference type="AlphaFoldDB" id="A0A3B1E504"/>
<name>A0A3B1E504_9ZZZZ</name>
<dbReference type="Pfam" id="PF07963">
    <property type="entry name" value="N_methyl"/>
    <property type="match status" value="1"/>
</dbReference>
<accession>A0A3B1E504</accession>
<dbReference type="InterPro" id="IPR045584">
    <property type="entry name" value="Pilin-like"/>
</dbReference>
<dbReference type="NCBIfam" id="TIGR02532">
    <property type="entry name" value="IV_pilin_GFxxxE"/>
    <property type="match status" value="1"/>
</dbReference>
<dbReference type="PANTHER" id="PTHR30093">
    <property type="entry name" value="GENERAL SECRETION PATHWAY PROTEIN G"/>
    <property type="match status" value="1"/>
</dbReference>
<evidence type="ECO:0008006" key="4">
    <source>
        <dbReference type="Google" id="ProtNLM"/>
    </source>
</evidence>
<reference evidence="3" key="1">
    <citation type="submission" date="2018-06" db="EMBL/GenBank/DDBJ databases">
        <authorList>
            <person name="Zhirakovskaya E."/>
        </authorList>
    </citation>
    <scope>NUCLEOTIDE SEQUENCE</scope>
</reference>
<dbReference type="SUPFAM" id="SSF54523">
    <property type="entry name" value="Pili subunits"/>
    <property type="match status" value="1"/>
</dbReference>
<proteinExistence type="predicted"/>
<dbReference type="InterPro" id="IPR012902">
    <property type="entry name" value="N_methyl_site"/>
</dbReference>
<evidence type="ECO:0000256" key="2">
    <source>
        <dbReference type="SAM" id="Phobius"/>
    </source>
</evidence>
<gene>
    <name evidence="3" type="ORF">MNBD_PLANCTO03-1543</name>
</gene>
<dbReference type="GO" id="GO:0015628">
    <property type="term" value="P:protein secretion by the type II secretion system"/>
    <property type="evidence" value="ECO:0007669"/>
    <property type="project" value="InterPro"/>
</dbReference>
<feature type="transmembrane region" description="Helical" evidence="2">
    <location>
        <begin position="6"/>
        <end position="31"/>
    </location>
</feature>
<dbReference type="Gene3D" id="3.30.700.10">
    <property type="entry name" value="Glycoprotein, Type 4 Pilin"/>
    <property type="match status" value="1"/>
</dbReference>
<dbReference type="PRINTS" id="PR00813">
    <property type="entry name" value="BCTERIALGSPG"/>
</dbReference>
<keyword evidence="1" id="KW-0488">Methylation</keyword>
<dbReference type="PANTHER" id="PTHR30093:SF2">
    <property type="entry name" value="TYPE II SECRETION SYSTEM PROTEIN H"/>
    <property type="match status" value="1"/>
</dbReference>
<dbReference type="EMBL" id="UOGK01000496">
    <property type="protein sequence ID" value="VAX41135.1"/>
    <property type="molecule type" value="Genomic_DNA"/>
</dbReference>
<keyword evidence="2" id="KW-1133">Transmembrane helix</keyword>
<dbReference type="GO" id="GO:0015627">
    <property type="term" value="C:type II protein secretion system complex"/>
    <property type="evidence" value="ECO:0007669"/>
    <property type="project" value="InterPro"/>
</dbReference>
<organism evidence="3">
    <name type="scientific">hydrothermal vent metagenome</name>
    <dbReference type="NCBI Taxonomy" id="652676"/>
    <lineage>
        <taxon>unclassified sequences</taxon>
        <taxon>metagenomes</taxon>
        <taxon>ecological metagenomes</taxon>
    </lineage>
</organism>
<evidence type="ECO:0000313" key="3">
    <source>
        <dbReference type="EMBL" id="VAX41135.1"/>
    </source>
</evidence>